<keyword evidence="1" id="KW-0067">ATP-binding</keyword>
<sequence length="831" mass="95203">MKLKNDIVAIYNNLALKDNGEVVAFYEVPSSVVSQVDQDERIKSIGVTSDSLATLYAQKQFNILNLPFPLDLLPKFEILSQDFAEDAEDLAYEISNIMLNKLDMEFEDKFEYKSFVVVPLKNKIIAKDIRKAFKMAFYDFKEQTLRVLNLKTDFDLDWFEEYQRLNLNMERNLAYLSAEPLTKLQTAIILKHPYTRGLDLRLEFEGAKVLNSIENIDDREVKFEGGVAILERGEYKSYSKTLPVAYYPNNVEGLYLLDFLKTFIFPIETNFHVAFSNMKGMTSIASKGRRASKNLKNTMVEAYEQDSTQKSSVTDSKDMLDVMEDQVDARELFVEFNCLMTISARSLEELENRENQLIERLSAFEIEVSTGGGEQIALFFRNRPTDFLSITDKNYRQPATLETFCEHLFFVDTRLGESVGFYIGRIDNQIASWRGDYKKALANSSNLIFSNLFLANKLDIKGKTTNNSHVAVVGETGSGKSFFTKEQFLYSSLLKSEVLYIDPKMEMRRQFQQVKKEFLQDENPSKLRKALIKYIDLINFVTLNAEDKNNQGVLDPLVFLMDDTACYDLAENIIDELADVSQDFLTSFKNAMDIFLAKRSAGERVGLKHVFDYLVEHGDKEVKSTAQFLLSMSDGTLVSLVFSYGQNRSVSLKERITILEISGLDLPSKGDIPTSYQKKSLAVMYALGYFCTEFGKKDRNVETVEFFDEAWFFNSSDIGRGILKRMKRVGRSENNTLFYITQSINDIVTEDDTTSFGKVFAFLEKSEVEDVLKYLKIPINETTLLWMSNMTMGQCIYLDVFSRVARMTVDGLHEDIMKLYDTVNTTLKSVS</sequence>
<dbReference type="PANTHER" id="PTHR30121">
    <property type="entry name" value="UNCHARACTERIZED PROTEIN YJGR-RELATED"/>
    <property type="match status" value="1"/>
</dbReference>
<accession>A0ABZ2SE70</accession>
<name>A0ABZ2SE70_9LACT</name>
<dbReference type="PIRSF" id="PIRSF015040">
    <property type="entry name" value="ATPase_SAG2001_prd"/>
    <property type="match status" value="1"/>
</dbReference>
<organism evidence="1 2">
    <name type="scientific">Lactococcus petauri</name>
    <dbReference type="NCBI Taxonomy" id="1940789"/>
    <lineage>
        <taxon>Bacteria</taxon>
        <taxon>Bacillati</taxon>
        <taxon>Bacillota</taxon>
        <taxon>Bacilli</taxon>
        <taxon>Lactobacillales</taxon>
        <taxon>Streptococcaceae</taxon>
        <taxon>Lactococcus</taxon>
    </lineage>
</organism>
<dbReference type="GeneID" id="75144327"/>
<dbReference type="EMBL" id="CP141698">
    <property type="protein sequence ID" value="WYC66453.1"/>
    <property type="molecule type" value="Genomic_DNA"/>
</dbReference>
<reference evidence="1 2" key="1">
    <citation type="submission" date="2023-12" db="EMBL/GenBank/DDBJ databases">
        <title>Redefining Piscine Lactococcosis.</title>
        <authorList>
            <person name="Heckman T.I."/>
            <person name="Yazdi Z."/>
            <person name="Older C.E."/>
            <person name="Griffin M.J."/>
            <person name="Waldbieser G.C."/>
            <person name="Chow A.M."/>
            <person name="Medina Silva I."/>
            <person name="Anenson K.M."/>
            <person name="Garcia J.C."/>
            <person name="LaFrentz B.R."/>
            <person name="Slavic D."/>
            <person name="Toohey-Kurth K.L."/>
            <person name="Yant P."/>
            <person name="Fritz H.M."/>
            <person name="Henderson E."/>
            <person name="McDowall R."/>
            <person name="Cai H."/>
            <person name="Adikson M."/>
            <person name="Soto E."/>
        </authorList>
    </citation>
    <scope>NUCLEOTIDE SEQUENCE [LARGE SCALE GENOMIC DNA]</scope>
    <source>
        <strain evidence="1 2">R21-91A</strain>
    </source>
</reference>
<dbReference type="InterPro" id="IPR051162">
    <property type="entry name" value="T4SS_component"/>
</dbReference>
<evidence type="ECO:0000313" key="2">
    <source>
        <dbReference type="Proteomes" id="UP001456368"/>
    </source>
</evidence>
<gene>
    <name evidence="1" type="ORF">VNN45_06095</name>
</gene>
<dbReference type="Gene3D" id="3.40.50.300">
    <property type="entry name" value="P-loop containing nucleotide triphosphate hydrolases"/>
    <property type="match status" value="1"/>
</dbReference>
<dbReference type="InterPro" id="IPR027417">
    <property type="entry name" value="P-loop_NTPase"/>
</dbReference>
<proteinExistence type="predicted"/>
<keyword evidence="2" id="KW-1185">Reference proteome</keyword>
<protein>
    <submittedName>
        <fullName evidence="1">ATP-binding protein</fullName>
    </submittedName>
</protein>
<dbReference type="Gene3D" id="1.10.8.730">
    <property type="match status" value="1"/>
</dbReference>
<dbReference type="SUPFAM" id="SSF52540">
    <property type="entry name" value="P-loop containing nucleoside triphosphate hydrolases"/>
    <property type="match status" value="1"/>
</dbReference>
<dbReference type="RefSeq" id="WP_019293385.1">
    <property type="nucleotide sequence ID" value="NZ_CP094882.1"/>
</dbReference>
<dbReference type="Proteomes" id="UP001456368">
    <property type="component" value="Chromosome"/>
</dbReference>
<dbReference type="PANTHER" id="PTHR30121:SF6">
    <property type="entry name" value="SLR6007 PROTEIN"/>
    <property type="match status" value="1"/>
</dbReference>
<dbReference type="InterPro" id="IPR016628">
    <property type="entry name" value="ATPase_SAG2001_prd"/>
</dbReference>
<dbReference type="GO" id="GO:0005524">
    <property type="term" value="F:ATP binding"/>
    <property type="evidence" value="ECO:0007669"/>
    <property type="project" value="UniProtKB-KW"/>
</dbReference>
<dbReference type="Pfam" id="PF12846">
    <property type="entry name" value="AAA_10"/>
    <property type="match status" value="1"/>
</dbReference>
<keyword evidence="1" id="KW-0547">Nucleotide-binding</keyword>
<evidence type="ECO:0000313" key="1">
    <source>
        <dbReference type="EMBL" id="WYC66453.1"/>
    </source>
</evidence>